<dbReference type="RefSeq" id="WP_249355212.1">
    <property type="nucleotide sequence ID" value="NZ_CAACYE020000001.1"/>
</dbReference>
<dbReference type="Gene3D" id="3.90.640.10">
    <property type="entry name" value="Actin, Chain A, domain 4"/>
    <property type="match status" value="1"/>
</dbReference>
<dbReference type="EMBL" id="CAACYE010000005">
    <property type="protein sequence ID" value="VFA86274.1"/>
    <property type="molecule type" value="Genomic_DNA"/>
</dbReference>
<feature type="compositionally biased region" description="Pro residues" evidence="4">
    <location>
        <begin position="523"/>
        <end position="551"/>
    </location>
</feature>
<keyword evidence="5" id="KW-0346">Stress response</keyword>
<evidence type="ECO:0000256" key="1">
    <source>
        <dbReference type="ARBA" id="ARBA00022741"/>
    </source>
</evidence>
<feature type="compositionally biased region" description="Gly residues" evidence="4">
    <location>
        <begin position="552"/>
        <end position="563"/>
    </location>
</feature>
<dbReference type="GO" id="GO:0140662">
    <property type="term" value="F:ATP-dependent protein folding chaperone"/>
    <property type="evidence" value="ECO:0007669"/>
    <property type="project" value="InterPro"/>
</dbReference>
<feature type="compositionally biased region" description="Gly residues" evidence="4">
    <location>
        <begin position="450"/>
        <end position="463"/>
    </location>
</feature>
<feature type="compositionally biased region" description="Low complexity" evidence="4">
    <location>
        <begin position="464"/>
        <end position="479"/>
    </location>
</feature>
<feature type="compositionally biased region" description="Low complexity" evidence="4">
    <location>
        <begin position="433"/>
        <end position="449"/>
    </location>
</feature>
<evidence type="ECO:0000256" key="4">
    <source>
        <dbReference type="SAM" id="MobiDB-lite"/>
    </source>
</evidence>
<organism evidence="5">
    <name type="scientific">Nocardia farcinica</name>
    <dbReference type="NCBI Taxonomy" id="37329"/>
    <lineage>
        <taxon>Bacteria</taxon>
        <taxon>Bacillati</taxon>
        <taxon>Actinomycetota</taxon>
        <taxon>Actinomycetes</taxon>
        <taxon>Mycobacteriales</taxon>
        <taxon>Nocardiaceae</taxon>
        <taxon>Nocardia</taxon>
    </lineage>
</organism>
<name>A0A449H4Z5_NOCFR</name>
<keyword evidence="1" id="KW-0547">Nucleotide-binding</keyword>
<feature type="compositionally biased region" description="Low complexity" evidence="4">
    <location>
        <begin position="487"/>
        <end position="522"/>
    </location>
</feature>
<dbReference type="SUPFAM" id="SSF53067">
    <property type="entry name" value="Actin-like ATPase domain"/>
    <property type="match status" value="2"/>
</dbReference>
<protein>
    <submittedName>
        <fullName evidence="5">Heat shock protein 70</fullName>
    </submittedName>
</protein>
<accession>A0A449H4Z5</accession>
<dbReference type="GO" id="GO:0005524">
    <property type="term" value="F:ATP binding"/>
    <property type="evidence" value="ECO:0007669"/>
    <property type="project" value="UniProtKB-KW"/>
</dbReference>
<reference evidence="5" key="1">
    <citation type="submission" date="2019-02" db="EMBL/GenBank/DDBJ databases">
        <authorList>
            <consortium name="Pathogen Informatics"/>
        </authorList>
    </citation>
    <scope>NUCLEOTIDE SEQUENCE</scope>
    <source>
        <strain evidence="5">3012STDY6733949</strain>
    </source>
</reference>
<dbReference type="PANTHER" id="PTHR42749:SF1">
    <property type="entry name" value="CELL SHAPE-DETERMINING PROTEIN MREB"/>
    <property type="match status" value="1"/>
</dbReference>
<keyword evidence="2" id="KW-0067">ATP-binding</keyword>
<feature type="region of interest" description="Disordered" evidence="4">
    <location>
        <begin position="433"/>
        <end position="563"/>
    </location>
</feature>
<evidence type="ECO:0000256" key="3">
    <source>
        <dbReference type="ARBA" id="ARBA00023186"/>
    </source>
</evidence>
<keyword evidence="3" id="KW-0143">Chaperone</keyword>
<dbReference type="InterPro" id="IPR043129">
    <property type="entry name" value="ATPase_NBD"/>
</dbReference>
<dbReference type="InterPro" id="IPR013126">
    <property type="entry name" value="Hsp_70_fam"/>
</dbReference>
<sequence length="609" mass="58699">MTELLALGITVGASNAVAVATAGEVADVDAGPVSGGAVTAHPSALRLSREAAPAFAGSSRGRHSDDVVLEGFLPRVGDPVDILAEDGSAHAAQDLVATAIGCLIDEVSAATGARPGAVVACHPAWWSLHTVEVQRAALEAAGLGEVTLVPEPAAAARWLEAAQGPLGEGAIVVLDLGATGATASVVRTGAHTAVLASLRSTEIGGDEFDLLTMRYVLANALGGADFDPFDPVTERRLAILRESCREAKESLSRNTATVVPVALDGPQDQVRLVRDELEDLLRGPLLSCLDLIRDAVHRAGIDLHDVGRVLLTGGGGAIPLVAELVSTEFGLPVPAAPEPAHTSARGAAALAADLLASEVDTVPAAIAEADTPTEEFSVVDRAAATGLAADAPVLPRADKPRRLSGRQRGAVVGSAVAVLALLATGTLAYTTMPTGTDSPSSTQQSTTVAGTGGAAPAGSGGTGAANVPAADPGAATPGGSNPVPGQPGSSPTGGVPAPGTAAANGAPTAGAPAPGDTAVQPQPGQPAPAPAPAPAPSPGGGYTPPPAPAPPTGGGVGDTLGGVGEGVGGVVGGVGEGVGGVVGGVGEGVGGVVGGLGEGVGGVLGGLGG</sequence>
<dbReference type="AlphaFoldDB" id="A0A449H4Z5"/>
<dbReference type="Gene3D" id="3.30.420.40">
    <property type="match status" value="2"/>
</dbReference>
<gene>
    <name evidence="5" type="primary">dnaK_4</name>
    <name evidence="5" type="ORF">NCTC1935_04126</name>
</gene>
<evidence type="ECO:0000256" key="2">
    <source>
        <dbReference type="ARBA" id="ARBA00022840"/>
    </source>
</evidence>
<dbReference type="PANTHER" id="PTHR42749">
    <property type="entry name" value="CELL SHAPE-DETERMINING PROTEIN MREB"/>
    <property type="match status" value="1"/>
</dbReference>
<dbReference type="Pfam" id="PF00012">
    <property type="entry name" value="HSP70"/>
    <property type="match status" value="1"/>
</dbReference>
<evidence type="ECO:0000313" key="5">
    <source>
        <dbReference type="EMBL" id="VFA86274.1"/>
    </source>
</evidence>
<proteinExistence type="predicted"/>